<proteinExistence type="predicted"/>
<name>A0A167Q8Q9_CALVF</name>
<feature type="region of interest" description="Disordered" evidence="1">
    <location>
        <begin position="188"/>
        <end position="207"/>
    </location>
</feature>
<feature type="compositionally biased region" description="Low complexity" evidence="1">
    <location>
        <begin position="1009"/>
        <end position="1037"/>
    </location>
</feature>
<feature type="region of interest" description="Disordered" evidence="1">
    <location>
        <begin position="1"/>
        <end position="91"/>
    </location>
</feature>
<protein>
    <submittedName>
        <fullName evidence="2">Uncharacterized protein</fullName>
    </submittedName>
</protein>
<feature type="region of interest" description="Disordered" evidence="1">
    <location>
        <begin position="823"/>
        <end position="887"/>
    </location>
</feature>
<keyword evidence="3" id="KW-1185">Reference proteome</keyword>
<dbReference type="AlphaFoldDB" id="A0A167Q8Q9"/>
<dbReference type="STRING" id="1330018.A0A167Q8Q9"/>
<evidence type="ECO:0000313" key="3">
    <source>
        <dbReference type="Proteomes" id="UP000076738"/>
    </source>
</evidence>
<feature type="region of interest" description="Disordered" evidence="1">
    <location>
        <begin position="419"/>
        <end position="534"/>
    </location>
</feature>
<feature type="compositionally biased region" description="Low complexity" evidence="1">
    <location>
        <begin position="59"/>
        <end position="78"/>
    </location>
</feature>
<feature type="compositionally biased region" description="Pro residues" evidence="1">
    <location>
        <begin position="134"/>
        <end position="147"/>
    </location>
</feature>
<accession>A0A167Q8Q9</accession>
<feature type="compositionally biased region" description="Polar residues" evidence="1">
    <location>
        <begin position="463"/>
        <end position="473"/>
    </location>
</feature>
<dbReference type="EMBL" id="KV417272">
    <property type="protein sequence ID" value="KZO99528.1"/>
    <property type="molecule type" value="Genomic_DNA"/>
</dbReference>
<feature type="compositionally biased region" description="Acidic residues" evidence="1">
    <location>
        <begin position="854"/>
        <end position="881"/>
    </location>
</feature>
<sequence>MTTVARPQRLPLQQSKTAPAGIPQLPQLKPLEQREPLARHLSQEITYPTLLRPHIQTRPSQQHLQPLSQQQQQQPQQQVHDSPITVTTAGPVTPPAGVALGIPNLFGVSGTGAGTGAGAGTGTGAGENDRGTPPQKPPPYSAYPQPQPAAQMYTLSTAHNHSPTQSHSLPAGAGTSPTARKMLHRVPVPVPVPGAPYAQQKQQAQGNELKELLSQTRADLFREQRPPGLPQSSPTAARAPPPAPIQQQQQQRLRHADSWSFPSTTSGSPELAYAAAGRGHTPPSAVLQAAAGRGHTPPAPALRRIPPRPLAPSLLPRRDTQGHLPSPTEAAQAHPAPAGPRARTISISNAPADPNYNSSSSTSTEERTTPTYHTAYTSLPSAPPSESGAPHGNGNGNMTDYSEPFAFDRPLDPMIQARLIGPRTGSGSSGGSGSAPARGTPEQPVDDRDDAEEEHLPSAPSGVPSSSEGTENNVVRRYMLSDTPPARPRELSQVQYADSHDSQQSDSPQRPSGNSQSLPDSSAGEGGPDMDYLEMETPRSVPSALPAEGDFVSPGGGRYNRQAGFSWPAALGAQGRGWGPYGPGEAFGVFAPNAPSGHAGSNGQQWNGQQSQVVYDPRHGYPYGSMYDMLNPTAEVSSLDGILMGYEGSGASDARAREEAEGRMAQPLPKHPFAFRDLDVQMQMRAQVAQMAEDMPLPRGTWNGEHDIPTREQSVAPSFEGNMDALMHYIGRPPAPIPPTPFTQTGGTPANDPHFRRDDQGDMPPLPEYSYPLPLFPHQPGPMTDSTVSSPYGGNPFLPYHVLSMQSTPSVANMPLDNGILRSRLSGLGGRPGQTHPAYSHMRPPSSVSGESAEPQDTESEGEEDDDDVWEDEASDDELDDEFHRDYIPDKATRRTRFESKMRALVRQFRELDRSTDATMLLIASNPDQRHTHLVLSRGVRRHPHYIAFANSARQSFSQVADSRRAERSSRSRMIQHQQRPTGMRRKPSGFIMSSIPTMSHAQDRLAETTRSGSTTSGNTSSTGTSQTGSGTASSMTSLTPLDHLLTLKSIDANKMSAQEFRTAVMTTLSKMEAAESELRQHAQAQHQQPDSTEEMQKRLFNQWQAAGLTGRAGADLLLRTLQADSGTDVTGANGSEIR</sequence>
<reference evidence="2 3" key="1">
    <citation type="journal article" date="2016" name="Mol. Biol. Evol.">
        <title>Comparative Genomics of Early-Diverging Mushroom-Forming Fungi Provides Insights into the Origins of Lignocellulose Decay Capabilities.</title>
        <authorList>
            <person name="Nagy L.G."/>
            <person name="Riley R."/>
            <person name="Tritt A."/>
            <person name="Adam C."/>
            <person name="Daum C."/>
            <person name="Floudas D."/>
            <person name="Sun H."/>
            <person name="Yadav J.S."/>
            <person name="Pangilinan J."/>
            <person name="Larsson K.H."/>
            <person name="Matsuura K."/>
            <person name="Barry K."/>
            <person name="Labutti K."/>
            <person name="Kuo R."/>
            <person name="Ohm R.A."/>
            <person name="Bhattacharya S.S."/>
            <person name="Shirouzu T."/>
            <person name="Yoshinaga Y."/>
            <person name="Martin F.M."/>
            <person name="Grigoriev I.V."/>
            <person name="Hibbett D.S."/>
        </authorList>
    </citation>
    <scope>NUCLEOTIDE SEQUENCE [LARGE SCALE GENOMIC DNA]</scope>
    <source>
        <strain evidence="2 3">TUFC12733</strain>
    </source>
</reference>
<dbReference type="Proteomes" id="UP000076738">
    <property type="component" value="Unassembled WGS sequence"/>
</dbReference>
<feature type="region of interest" description="Disordered" evidence="1">
    <location>
        <begin position="963"/>
        <end position="1037"/>
    </location>
</feature>
<feature type="region of interest" description="Disordered" evidence="1">
    <location>
        <begin position="223"/>
        <end position="407"/>
    </location>
</feature>
<organism evidence="2 3">
    <name type="scientific">Calocera viscosa (strain TUFC12733)</name>
    <dbReference type="NCBI Taxonomy" id="1330018"/>
    <lineage>
        <taxon>Eukaryota</taxon>
        <taxon>Fungi</taxon>
        <taxon>Dikarya</taxon>
        <taxon>Basidiomycota</taxon>
        <taxon>Agaricomycotina</taxon>
        <taxon>Dacrymycetes</taxon>
        <taxon>Dacrymycetales</taxon>
        <taxon>Dacrymycetaceae</taxon>
        <taxon>Calocera</taxon>
    </lineage>
</organism>
<feature type="compositionally biased region" description="Polar residues" evidence="1">
    <location>
        <begin position="1"/>
        <end position="17"/>
    </location>
</feature>
<gene>
    <name evidence="2" type="ORF">CALVIDRAFT_561382</name>
</gene>
<evidence type="ECO:0000256" key="1">
    <source>
        <dbReference type="SAM" id="MobiDB-lite"/>
    </source>
</evidence>
<feature type="compositionally biased region" description="Basic and acidic residues" evidence="1">
    <location>
        <begin position="31"/>
        <end position="42"/>
    </location>
</feature>
<dbReference type="OrthoDB" id="3243310at2759"/>
<feature type="compositionally biased region" description="Gly residues" evidence="1">
    <location>
        <begin position="116"/>
        <end position="125"/>
    </location>
</feature>
<feature type="compositionally biased region" description="Low complexity" evidence="1">
    <location>
        <begin position="354"/>
        <end position="363"/>
    </location>
</feature>
<evidence type="ECO:0000313" key="2">
    <source>
        <dbReference type="EMBL" id="KZO99528.1"/>
    </source>
</evidence>
<feature type="region of interest" description="Disordered" evidence="1">
    <location>
        <begin position="116"/>
        <end position="147"/>
    </location>
</feature>